<gene>
    <name evidence="4" type="ORF">D5R97_07040</name>
</gene>
<dbReference type="SUPFAM" id="SSF53639">
    <property type="entry name" value="AraD/HMP-PK domain-like"/>
    <property type="match status" value="1"/>
</dbReference>
<evidence type="ECO:0000313" key="4">
    <source>
        <dbReference type="EMBL" id="RQD74981.1"/>
    </source>
</evidence>
<organism evidence="4 5">
    <name type="scientific">Candidatus Syntrophonatronum acetioxidans</name>
    <dbReference type="NCBI Taxonomy" id="1795816"/>
    <lineage>
        <taxon>Bacteria</taxon>
        <taxon>Bacillati</taxon>
        <taxon>Bacillota</taxon>
        <taxon>Clostridia</taxon>
        <taxon>Eubacteriales</taxon>
        <taxon>Syntrophomonadaceae</taxon>
        <taxon>Candidatus Syntrophonatronum</taxon>
    </lineage>
</organism>
<keyword evidence="1" id="KW-0479">Metal-binding</keyword>
<dbReference type="InterPro" id="IPR001303">
    <property type="entry name" value="Aldolase_II/adducin_N"/>
</dbReference>
<dbReference type="PANTHER" id="PTHR22789">
    <property type="entry name" value="FUCULOSE PHOSPHATE ALDOLASE"/>
    <property type="match status" value="1"/>
</dbReference>
<sequence length="214" mass="23898">MLEIEKAKEQVAFYAKKMAEEGLVLETWGNVSVRVEGKVVITPSGLDYRKLNFIDMVVLDLHGNKKEGRWKPSSESPFHCLIYRNRKDVNAIMHTHSLYATSFAVARKEIKPVVEDFAQAVGSRIEVAEYALPGSDALAINCVQALGKNSAVLLSNHGVVAVGKTMEEVLLMCKLIEKTAQISIYASMLGGPHEINKEVVKELREYFVERYGQK</sequence>
<feature type="domain" description="Class II aldolase/adducin N-terminal" evidence="3">
    <location>
        <begin position="9"/>
        <end position="184"/>
    </location>
</feature>
<evidence type="ECO:0000256" key="1">
    <source>
        <dbReference type="ARBA" id="ARBA00022723"/>
    </source>
</evidence>
<dbReference type="GO" id="GO:0019323">
    <property type="term" value="P:pentose catabolic process"/>
    <property type="evidence" value="ECO:0007669"/>
    <property type="project" value="TreeGrafter"/>
</dbReference>
<proteinExistence type="predicted"/>
<dbReference type="AlphaFoldDB" id="A0A424YD81"/>
<dbReference type="GO" id="GO:0046872">
    <property type="term" value="F:metal ion binding"/>
    <property type="evidence" value="ECO:0007669"/>
    <property type="project" value="UniProtKB-KW"/>
</dbReference>
<accession>A0A424YD81</accession>
<dbReference type="InterPro" id="IPR036409">
    <property type="entry name" value="Aldolase_II/adducin_N_sf"/>
</dbReference>
<dbReference type="EMBL" id="QZAA01000179">
    <property type="protein sequence ID" value="RQD74981.1"/>
    <property type="molecule type" value="Genomic_DNA"/>
</dbReference>
<dbReference type="Proteomes" id="UP000285138">
    <property type="component" value="Unassembled WGS sequence"/>
</dbReference>
<evidence type="ECO:0000259" key="3">
    <source>
        <dbReference type="SMART" id="SM01007"/>
    </source>
</evidence>
<keyword evidence="2" id="KW-0456">Lyase</keyword>
<dbReference type="GO" id="GO:0005829">
    <property type="term" value="C:cytosol"/>
    <property type="evidence" value="ECO:0007669"/>
    <property type="project" value="TreeGrafter"/>
</dbReference>
<dbReference type="PANTHER" id="PTHR22789:SF0">
    <property type="entry name" value="3-OXO-TETRONATE 4-PHOSPHATE DECARBOXYLASE-RELATED"/>
    <property type="match status" value="1"/>
</dbReference>
<evidence type="ECO:0000256" key="2">
    <source>
        <dbReference type="ARBA" id="ARBA00023239"/>
    </source>
</evidence>
<dbReference type="GO" id="GO:0016832">
    <property type="term" value="F:aldehyde-lyase activity"/>
    <property type="evidence" value="ECO:0007669"/>
    <property type="project" value="TreeGrafter"/>
</dbReference>
<dbReference type="SMART" id="SM01007">
    <property type="entry name" value="Aldolase_II"/>
    <property type="match status" value="1"/>
</dbReference>
<dbReference type="Gene3D" id="3.40.225.10">
    <property type="entry name" value="Class II aldolase/adducin N-terminal domain"/>
    <property type="match status" value="1"/>
</dbReference>
<name>A0A424YD81_9FIRM</name>
<reference evidence="4 5" key="1">
    <citation type="submission" date="2018-08" db="EMBL/GenBank/DDBJ databases">
        <title>The metabolism and importance of syntrophic acetate oxidation coupled to methane or sulfide production in haloalkaline environments.</title>
        <authorList>
            <person name="Timmers P.H.A."/>
            <person name="Vavourakis C.D."/>
            <person name="Sorokin D.Y."/>
            <person name="Sinninghe Damste J.S."/>
            <person name="Muyzer G."/>
            <person name="Stams A.J.M."/>
            <person name="Plugge C.M."/>
        </authorList>
    </citation>
    <scope>NUCLEOTIDE SEQUENCE [LARGE SCALE GENOMIC DNA]</scope>
    <source>
        <strain evidence="4">MSAO_Bac1</strain>
    </source>
</reference>
<dbReference type="InterPro" id="IPR050197">
    <property type="entry name" value="Aldolase_class_II_sugar_metab"/>
</dbReference>
<protein>
    <submittedName>
        <fullName evidence="4">Class II aldolase/adducin family protein</fullName>
    </submittedName>
</protein>
<comment type="caution">
    <text evidence="4">The sequence shown here is derived from an EMBL/GenBank/DDBJ whole genome shotgun (WGS) entry which is preliminary data.</text>
</comment>
<evidence type="ECO:0000313" key="5">
    <source>
        <dbReference type="Proteomes" id="UP000285138"/>
    </source>
</evidence>
<dbReference type="Pfam" id="PF00596">
    <property type="entry name" value="Aldolase_II"/>
    <property type="match status" value="1"/>
</dbReference>